<dbReference type="PANTHER" id="PTHR13318:SF95">
    <property type="entry name" value="F-BOX PROTEIN YLR352W"/>
    <property type="match status" value="1"/>
</dbReference>
<dbReference type="SMART" id="SM00367">
    <property type="entry name" value="LRR_CC"/>
    <property type="match status" value="13"/>
</dbReference>
<dbReference type="EMBL" id="BSYO01000012">
    <property type="protein sequence ID" value="GMH12453.1"/>
    <property type="molecule type" value="Genomic_DNA"/>
</dbReference>
<evidence type="ECO:0000313" key="7">
    <source>
        <dbReference type="EMBL" id="GMH12453.1"/>
    </source>
</evidence>
<evidence type="ECO:0000259" key="6">
    <source>
        <dbReference type="SMART" id="SM00256"/>
    </source>
</evidence>
<dbReference type="GO" id="GO:0019005">
    <property type="term" value="C:SCF ubiquitin ligase complex"/>
    <property type="evidence" value="ECO:0007669"/>
    <property type="project" value="TreeGrafter"/>
</dbReference>
<dbReference type="InterPro" id="IPR006553">
    <property type="entry name" value="Leu-rich_rpt_Cys-con_subtyp"/>
</dbReference>
<dbReference type="SUPFAM" id="SSF81383">
    <property type="entry name" value="F-box domain"/>
    <property type="match status" value="1"/>
</dbReference>
<dbReference type="CDD" id="cd22159">
    <property type="entry name" value="F-box_AtTIR1-like"/>
    <property type="match status" value="1"/>
</dbReference>
<reference evidence="7" key="1">
    <citation type="submission" date="2023-05" db="EMBL/GenBank/DDBJ databases">
        <title>Nepenthes gracilis genome sequencing.</title>
        <authorList>
            <person name="Fukushima K."/>
        </authorList>
    </citation>
    <scope>NUCLEOTIDE SEQUENCE</scope>
    <source>
        <strain evidence="7">SING2019-196</strain>
    </source>
</reference>
<keyword evidence="4" id="KW-0833">Ubl conjugation pathway</keyword>
<evidence type="ECO:0000256" key="5">
    <source>
        <dbReference type="ARBA" id="ARBA00023242"/>
    </source>
</evidence>
<evidence type="ECO:0000313" key="8">
    <source>
        <dbReference type="Proteomes" id="UP001279734"/>
    </source>
</evidence>
<dbReference type="FunFam" id="1.20.1280.50:FF:000084">
    <property type="entry name" value="EIN3-binding F-box protein 1"/>
    <property type="match status" value="1"/>
</dbReference>
<evidence type="ECO:0000256" key="4">
    <source>
        <dbReference type="ARBA" id="ARBA00022786"/>
    </source>
</evidence>
<dbReference type="FunFam" id="3.80.10.10:FF:000451">
    <property type="entry name" value="EIN3-binding F-box protein 1"/>
    <property type="match status" value="1"/>
</dbReference>
<dbReference type="SUPFAM" id="SSF52047">
    <property type="entry name" value="RNI-like"/>
    <property type="match status" value="1"/>
</dbReference>
<feature type="domain" description="F-box" evidence="6">
    <location>
        <begin position="70"/>
        <end position="111"/>
    </location>
</feature>
<evidence type="ECO:0000256" key="1">
    <source>
        <dbReference type="ARBA" id="ARBA00004123"/>
    </source>
</evidence>
<evidence type="ECO:0000256" key="3">
    <source>
        <dbReference type="ARBA" id="ARBA00022745"/>
    </source>
</evidence>
<gene>
    <name evidence="7" type="ORF">Nepgr_014294</name>
</gene>
<sequence length="655" mass="70472">MSQLVKYSEDEDFCHGRSLSWNPKEAGLFLSIDHHVDLSYFPCKRVRISAPFFVNGESFGQKKRASIDVLPDECLFEILRRLPGGKERSACACVSKRWLMLLSRIQMDELCSSRSLEKYGVVGDAAVYGSKMTSEAEDPDIESDGFLTRCLEGKKATDVRLAAISVGTRCRGGLGKLMIRGSSSSCGVTDLGLRAIAQHCPSLRDLSLWNIPYIGDEGLIEIANGCHRLERLDLCQCPAITDKALLAIAKNCPDLTSLTIDSCPNVGNESLQAVGKFCRNLKFLSIKDCPLVGDQGIASLLSSATYALTKLKLQALNISDLSLAIVGHYGKAVTDLVLASLQNLTERGFWVMGNAHGLQKLKTLSISNCRGVTDRGIEAVGKGCPNLKTFGLHKCASLSDSGWVSFAKAASSCESLQLEECHRITEIGFFGLLLNCGANLKAVSMTNCFGIRDLSFGVNLPSCFTSLRSLSIRNCPGFGNQNLGMLAKLCPQLQHLDLSGIHGITESGILPMIDSCEAGLVKVNFSGCINVTDEVVVALAKLHGGTLKMLNLDGCGKVTDASLVAIAENCPLVNDLDVSKCAITDYGIASLAGSKQPDLQILSLLGCSMVSDKSLPYLVKLGQTLIGLNLQHCNAISNTVVDMLMNHLWKCDILS</sequence>
<dbReference type="GO" id="GO:0010105">
    <property type="term" value="P:negative regulation of ethylene-activated signaling pathway"/>
    <property type="evidence" value="ECO:0007669"/>
    <property type="project" value="UniProtKB-ARBA"/>
</dbReference>
<dbReference type="FunFam" id="3.80.10.10:FF:000473">
    <property type="entry name" value="EIN3-binding F-box protein 1"/>
    <property type="match status" value="1"/>
</dbReference>
<dbReference type="InterPro" id="IPR057207">
    <property type="entry name" value="FBXL15_LRR"/>
</dbReference>
<dbReference type="GO" id="GO:0031146">
    <property type="term" value="P:SCF-dependent proteasomal ubiquitin-dependent protein catabolic process"/>
    <property type="evidence" value="ECO:0007669"/>
    <property type="project" value="TreeGrafter"/>
</dbReference>
<organism evidence="7 8">
    <name type="scientific">Nepenthes gracilis</name>
    <name type="common">Slender pitcher plant</name>
    <dbReference type="NCBI Taxonomy" id="150966"/>
    <lineage>
        <taxon>Eukaryota</taxon>
        <taxon>Viridiplantae</taxon>
        <taxon>Streptophyta</taxon>
        <taxon>Embryophyta</taxon>
        <taxon>Tracheophyta</taxon>
        <taxon>Spermatophyta</taxon>
        <taxon>Magnoliopsida</taxon>
        <taxon>eudicotyledons</taxon>
        <taxon>Gunneridae</taxon>
        <taxon>Pentapetalae</taxon>
        <taxon>Caryophyllales</taxon>
        <taxon>Nepenthaceae</taxon>
        <taxon>Nepenthes</taxon>
    </lineage>
</organism>
<dbReference type="InterPro" id="IPR036047">
    <property type="entry name" value="F-box-like_dom_sf"/>
</dbReference>
<dbReference type="InterPro" id="IPR001810">
    <property type="entry name" value="F-box_dom"/>
</dbReference>
<protein>
    <recommendedName>
        <fullName evidence="6">F-box domain-containing protein</fullName>
    </recommendedName>
</protein>
<comment type="pathway">
    <text evidence="2">Protein modification; protein ubiquitination.</text>
</comment>
<dbReference type="Gene3D" id="1.20.1280.50">
    <property type="match status" value="1"/>
</dbReference>
<comment type="caution">
    <text evidence="7">The sequence shown here is derived from an EMBL/GenBank/DDBJ whole genome shotgun (WGS) entry which is preliminary data.</text>
</comment>
<accession>A0AAD3SJB5</accession>
<dbReference type="Gene3D" id="3.80.10.10">
    <property type="entry name" value="Ribonuclease Inhibitor"/>
    <property type="match status" value="3"/>
</dbReference>
<dbReference type="InterPro" id="IPR032675">
    <property type="entry name" value="LRR_dom_sf"/>
</dbReference>
<dbReference type="GO" id="GO:0009873">
    <property type="term" value="P:ethylene-activated signaling pathway"/>
    <property type="evidence" value="ECO:0007669"/>
    <property type="project" value="UniProtKB-KW"/>
</dbReference>
<proteinExistence type="predicted"/>
<keyword evidence="5" id="KW-0539">Nucleus</keyword>
<evidence type="ECO:0000256" key="2">
    <source>
        <dbReference type="ARBA" id="ARBA00004906"/>
    </source>
</evidence>
<dbReference type="SMART" id="SM00256">
    <property type="entry name" value="FBOX"/>
    <property type="match status" value="1"/>
</dbReference>
<keyword evidence="3" id="KW-0936">Ethylene signaling pathway</keyword>
<dbReference type="Pfam" id="PF12937">
    <property type="entry name" value="F-box-like"/>
    <property type="match status" value="1"/>
</dbReference>
<dbReference type="GO" id="GO:0005634">
    <property type="term" value="C:nucleus"/>
    <property type="evidence" value="ECO:0007669"/>
    <property type="project" value="UniProtKB-SubCell"/>
</dbReference>
<name>A0AAD3SJB5_NEPGR</name>
<keyword evidence="8" id="KW-1185">Reference proteome</keyword>
<dbReference type="PANTHER" id="PTHR13318">
    <property type="entry name" value="PARTNER OF PAIRED, ISOFORM B-RELATED"/>
    <property type="match status" value="1"/>
</dbReference>
<comment type="subcellular location">
    <subcellularLocation>
        <location evidence="1">Nucleus</location>
    </subcellularLocation>
</comment>
<dbReference type="FunFam" id="3.80.10.10:FF:000595">
    <property type="entry name" value="EIN3-binding F-box protein 1"/>
    <property type="match status" value="1"/>
</dbReference>
<dbReference type="AlphaFoldDB" id="A0AAD3SJB5"/>
<dbReference type="Pfam" id="PF25372">
    <property type="entry name" value="DUF7885"/>
    <property type="match status" value="2"/>
</dbReference>
<dbReference type="Proteomes" id="UP001279734">
    <property type="component" value="Unassembled WGS sequence"/>
</dbReference>